<dbReference type="AlphaFoldDB" id="A0A284R8I7"/>
<accession>A0A284R8I7</accession>
<name>A0A284R8I7_ARMOS</name>
<sequence>MVHYARQEAGLVVIKLALKKSAVQRSSLQKSQCAYKLNVGPGKPTFTTLARASPVAQIRVDPASAEEEVHWWQRFRFELTCFDTEYSEMELSGGSIERERIRGQLYMCGSTRRSEISQRTQVSCFHRFVLN</sequence>
<dbReference type="EMBL" id="FUEG01000005">
    <property type="protein sequence ID" value="SJL05002.1"/>
    <property type="molecule type" value="Genomic_DNA"/>
</dbReference>
<keyword evidence="2" id="KW-1185">Reference proteome</keyword>
<proteinExistence type="predicted"/>
<dbReference type="Proteomes" id="UP000219338">
    <property type="component" value="Unassembled WGS sequence"/>
</dbReference>
<reference evidence="2" key="1">
    <citation type="journal article" date="2017" name="Nat. Ecol. Evol.">
        <title>Genome expansion and lineage-specific genetic innovations in the forest pathogenic fungi Armillaria.</title>
        <authorList>
            <person name="Sipos G."/>
            <person name="Prasanna A.N."/>
            <person name="Walter M.C."/>
            <person name="O'Connor E."/>
            <person name="Balint B."/>
            <person name="Krizsan K."/>
            <person name="Kiss B."/>
            <person name="Hess J."/>
            <person name="Varga T."/>
            <person name="Slot J."/>
            <person name="Riley R."/>
            <person name="Boka B."/>
            <person name="Rigling D."/>
            <person name="Barry K."/>
            <person name="Lee J."/>
            <person name="Mihaltcheva S."/>
            <person name="LaButti K."/>
            <person name="Lipzen A."/>
            <person name="Waldron R."/>
            <person name="Moloney N.M."/>
            <person name="Sperisen C."/>
            <person name="Kredics L."/>
            <person name="Vagvoelgyi C."/>
            <person name="Patrignani A."/>
            <person name="Fitzpatrick D."/>
            <person name="Nagy I."/>
            <person name="Doyle S."/>
            <person name="Anderson J.B."/>
            <person name="Grigoriev I.V."/>
            <person name="Gueldener U."/>
            <person name="Muensterkoetter M."/>
            <person name="Nagy L.G."/>
        </authorList>
    </citation>
    <scope>NUCLEOTIDE SEQUENCE [LARGE SCALE GENOMIC DNA]</scope>
    <source>
        <strain evidence="2">C18/9</strain>
    </source>
</reference>
<organism evidence="1 2">
    <name type="scientific">Armillaria ostoyae</name>
    <name type="common">Armillaria root rot fungus</name>
    <dbReference type="NCBI Taxonomy" id="47428"/>
    <lineage>
        <taxon>Eukaryota</taxon>
        <taxon>Fungi</taxon>
        <taxon>Dikarya</taxon>
        <taxon>Basidiomycota</taxon>
        <taxon>Agaricomycotina</taxon>
        <taxon>Agaricomycetes</taxon>
        <taxon>Agaricomycetidae</taxon>
        <taxon>Agaricales</taxon>
        <taxon>Marasmiineae</taxon>
        <taxon>Physalacriaceae</taxon>
        <taxon>Armillaria</taxon>
    </lineage>
</organism>
<dbReference type="OrthoDB" id="3350619at2759"/>
<evidence type="ECO:0000313" key="1">
    <source>
        <dbReference type="EMBL" id="SJL05002.1"/>
    </source>
</evidence>
<evidence type="ECO:0000313" key="2">
    <source>
        <dbReference type="Proteomes" id="UP000219338"/>
    </source>
</evidence>
<gene>
    <name evidence="1" type="ORF">ARMOST_08373</name>
</gene>
<protein>
    <submittedName>
        <fullName evidence="1">Uncharacterized protein</fullName>
    </submittedName>
</protein>